<organism evidence="1 2">
    <name type="scientific">Sulfurimicrobium lacus</name>
    <dbReference type="NCBI Taxonomy" id="2715678"/>
    <lineage>
        <taxon>Bacteria</taxon>
        <taxon>Pseudomonadati</taxon>
        <taxon>Pseudomonadota</taxon>
        <taxon>Betaproteobacteria</taxon>
        <taxon>Nitrosomonadales</taxon>
        <taxon>Sulfuricellaceae</taxon>
        <taxon>Sulfurimicrobium</taxon>
    </lineage>
</organism>
<reference evidence="2" key="1">
    <citation type="submission" date="2020-03" db="EMBL/GenBank/DDBJ databases">
        <title>Complete genome sequence of sulfur-oxidizing bacterium skT11.</title>
        <authorList>
            <person name="Kanda M."/>
            <person name="Kojima H."/>
            <person name="Fukui M."/>
        </authorList>
    </citation>
    <scope>NUCLEOTIDE SEQUENCE [LARGE SCALE GENOMIC DNA]</scope>
    <source>
        <strain evidence="2">skT11</strain>
    </source>
</reference>
<dbReference type="Pfam" id="PF04392">
    <property type="entry name" value="ABC_sub_bind"/>
    <property type="match status" value="1"/>
</dbReference>
<evidence type="ECO:0000313" key="2">
    <source>
        <dbReference type="Proteomes" id="UP000502260"/>
    </source>
</evidence>
<keyword evidence="2" id="KW-1185">Reference proteome</keyword>
<dbReference type="RefSeq" id="WP_173066523.1">
    <property type="nucleotide sequence ID" value="NZ_AP022853.1"/>
</dbReference>
<accession>A0A6F8VE16</accession>
<dbReference type="InterPro" id="IPR028082">
    <property type="entry name" value="Peripla_BP_I"/>
</dbReference>
<gene>
    <name evidence="1" type="ORF">SKTS_28440</name>
</gene>
<dbReference type="KEGG" id="slac:SKTS_28440"/>
<dbReference type="CDD" id="cd06325">
    <property type="entry name" value="PBP1_ABC_unchar_transporter"/>
    <property type="match status" value="1"/>
</dbReference>
<dbReference type="SUPFAM" id="SSF53822">
    <property type="entry name" value="Periplasmic binding protein-like I"/>
    <property type="match status" value="1"/>
</dbReference>
<name>A0A6F8VE16_9PROT</name>
<dbReference type="PANTHER" id="PTHR35271">
    <property type="entry name" value="ABC TRANSPORTER, SUBSTRATE-BINDING LIPOPROTEIN-RELATED"/>
    <property type="match status" value="1"/>
</dbReference>
<protein>
    <submittedName>
        <fullName evidence="1">ABC transporter substrate-binding protein</fullName>
    </submittedName>
</protein>
<dbReference type="Proteomes" id="UP000502260">
    <property type="component" value="Chromosome"/>
</dbReference>
<dbReference type="AlphaFoldDB" id="A0A6F8VE16"/>
<evidence type="ECO:0000313" key="1">
    <source>
        <dbReference type="EMBL" id="BCB27958.1"/>
    </source>
</evidence>
<sequence>MRKVWIALALALLLAGIYWLIPGLRTPAVKTYVISVIQLTSVDSATFAGLVEGLAERDYKEGKNIVFLNDGPAGSIDKLAPMIARHLAHKVDMIFVSSTPAALAVKHATEGKNIPVVFAPVNDPVGSGIVQSIQKPGGNITGIRLPAGDDVRMQWLTKLAPHVKRVLVPYTPGDKSALASLDLARQAAQTLGLALIEREVGNEAALRQLLLSLPAEAEAIFLPRDSSVESHIREIVAAAEQRHLPLCAPSLSQVEAGALLSYGFAHREIGIQAAGLVDQVLRGTPPADLPVETAESHLAINLRTAQAIGLPIPDEILFQAEKVIRQP</sequence>
<dbReference type="InterPro" id="IPR007487">
    <property type="entry name" value="ABC_transpt-TYRBP-like"/>
</dbReference>
<proteinExistence type="predicted"/>
<dbReference type="Gene3D" id="3.40.50.2300">
    <property type="match status" value="2"/>
</dbReference>
<dbReference type="EMBL" id="AP022853">
    <property type="protein sequence ID" value="BCB27958.1"/>
    <property type="molecule type" value="Genomic_DNA"/>
</dbReference>
<dbReference type="PANTHER" id="PTHR35271:SF1">
    <property type="entry name" value="ABC TRANSPORTER, SUBSTRATE-BINDING LIPOPROTEIN"/>
    <property type="match status" value="1"/>
</dbReference>